<dbReference type="VEuPathDB" id="FungiDB:DD237_003797"/>
<dbReference type="EMBL" id="QLLG01000052">
    <property type="protein sequence ID" value="RMX68814.1"/>
    <property type="molecule type" value="Genomic_DNA"/>
</dbReference>
<accession>A0A3M6VQ15</accession>
<keyword evidence="3" id="KW-1185">Reference proteome</keyword>
<feature type="transmembrane region" description="Helical" evidence="1">
    <location>
        <begin position="347"/>
        <end position="366"/>
    </location>
</feature>
<feature type="transmembrane region" description="Helical" evidence="1">
    <location>
        <begin position="43"/>
        <end position="67"/>
    </location>
</feature>
<feature type="transmembrane region" description="Helical" evidence="1">
    <location>
        <begin position="278"/>
        <end position="298"/>
    </location>
</feature>
<evidence type="ECO:0000256" key="1">
    <source>
        <dbReference type="SAM" id="Phobius"/>
    </source>
</evidence>
<feature type="transmembrane region" description="Helical" evidence="1">
    <location>
        <begin position="239"/>
        <end position="257"/>
    </location>
</feature>
<reference evidence="2 3" key="1">
    <citation type="submission" date="2018-06" db="EMBL/GenBank/DDBJ databases">
        <title>Comparative genomics of downy mildews reveals potential adaptations to biotrophy.</title>
        <authorList>
            <person name="Fletcher K."/>
            <person name="Klosterman S.J."/>
            <person name="Derevnina L."/>
            <person name="Martin F."/>
            <person name="Koike S."/>
            <person name="Reyes Chin-Wo S."/>
            <person name="Mou B."/>
            <person name="Michelmore R."/>
        </authorList>
    </citation>
    <scope>NUCLEOTIDE SEQUENCE [LARGE SCALE GENOMIC DNA]</scope>
    <source>
        <strain evidence="2 3">R14</strain>
    </source>
</reference>
<dbReference type="Proteomes" id="UP000282087">
    <property type="component" value="Unassembled WGS sequence"/>
</dbReference>
<keyword evidence="1" id="KW-1133">Transmembrane helix</keyword>
<organism evidence="2 3">
    <name type="scientific">Peronospora effusa</name>
    <dbReference type="NCBI Taxonomy" id="542832"/>
    <lineage>
        <taxon>Eukaryota</taxon>
        <taxon>Sar</taxon>
        <taxon>Stramenopiles</taxon>
        <taxon>Oomycota</taxon>
        <taxon>Peronosporomycetes</taxon>
        <taxon>Peronosporales</taxon>
        <taxon>Peronosporaceae</taxon>
        <taxon>Peronospora</taxon>
    </lineage>
</organism>
<dbReference type="AlphaFoldDB" id="A0A3M6VQ15"/>
<sequence>MLRAQVHQDDDTDELDDFIAVTVPLSPSNEQEKESLCRIDEEFLWLLLLAAVAECVTTCFMPGYTLYTWGLNVDGTVLNWIGPFLDGLSYGYEDYSKGSETSLVCVQFRSAFLGVLTSYSFMADHAGDLSSHSFAAGPLYICVSIGGGCGCFCLGKQVAAAACTHPVTAKVSRVVGTMKNRPSLMTSLVTFVGVTTLRAALGAHGFVRRRLNDAGFGCFRDPKDPQFIGQVQVADGEELVLGMLLSCSAVLLSNYVCGFFPRQPLQLHTAISRSNGVFIDWGCLCCNFLASVLTGFTYQLSLLSSTRVTKNLLALKFVSSFCGSLSVFSGAVSIISRLWLAGNRRSALWNFLLQLLVGLVCIPYLYKHVAT</sequence>
<feature type="transmembrane region" description="Helical" evidence="1">
    <location>
        <begin position="188"/>
        <end position="207"/>
    </location>
</feature>
<protein>
    <submittedName>
        <fullName evidence="2">Uncharacterized protein</fullName>
    </submittedName>
</protein>
<feature type="transmembrane region" description="Helical" evidence="1">
    <location>
        <begin position="318"/>
        <end position="340"/>
    </location>
</feature>
<keyword evidence="1" id="KW-0812">Transmembrane</keyword>
<gene>
    <name evidence="2" type="ORF">DD238_004256</name>
</gene>
<keyword evidence="1" id="KW-0472">Membrane</keyword>
<evidence type="ECO:0000313" key="2">
    <source>
        <dbReference type="EMBL" id="RMX68814.1"/>
    </source>
</evidence>
<name>A0A3M6VQ15_9STRA</name>
<proteinExistence type="predicted"/>
<evidence type="ECO:0000313" key="3">
    <source>
        <dbReference type="Proteomes" id="UP000282087"/>
    </source>
</evidence>
<comment type="caution">
    <text evidence="2">The sequence shown here is derived from an EMBL/GenBank/DDBJ whole genome shotgun (WGS) entry which is preliminary data.</text>
</comment>